<gene>
    <name evidence="2" type="ORF">BO88DRAFT_456796</name>
</gene>
<evidence type="ECO:0000313" key="2">
    <source>
        <dbReference type="EMBL" id="PYH65554.1"/>
    </source>
</evidence>
<dbReference type="EMBL" id="KZ821637">
    <property type="protein sequence ID" value="PYH65554.1"/>
    <property type="molecule type" value="Genomic_DNA"/>
</dbReference>
<accession>A0A319B165</accession>
<dbReference type="RefSeq" id="XP_025559348.1">
    <property type="nucleotide sequence ID" value="XM_025710943.1"/>
</dbReference>
<proteinExistence type="predicted"/>
<sequence length="197" mass="22036">MTGNEHSGTTKTPATRLRPEGSSADFCPADERRTDRSQDQLVFIFTLRPLSPGFRQRNWRLSSGYICRCYSSIILAAALSIKIQRASHANVCCCPVVASSLVSNRQFSDSFISRPSSQPVTGKHPSSPAGEQTLRNRTTYRFNANILRSSEKGNSERYSRRTGRTAFEKRSIFDSNFFLARLIVRSRASFAEGALDQ</sequence>
<dbReference type="GeneID" id="37215535"/>
<evidence type="ECO:0000256" key="1">
    <source>
        <dbReference type="SAM" id="MobiDB-lite"/>
    </source>
</evidence>
<evidence type="ECO:0000313" key="3">
    <source>
        <dbReference type="Proteomes" id="UP000248405"/>
    </source>
</evidence>
<dbReference type="Proteomes" id="UP000248405">
    <property type="component" value="Unassembled WGS sequence"/>
</dbReference>
<name>A0A319B165_ASPVC</name>
<feature type="region of interest" description="Disordered" evidence="1">
    <location>
        <begin position="1"/>
        <end position="33"/>
    </location>
</feature>
<protein>
    <submittedName>
        <fullName evidence="2">Uncharacterized protein</fullName>
    </submittedName>
</protein>
<keyword evidence="3" id="KW-1185">Reference proteome</keyword>
<dbReference type="AlphaFoldDB" id="A0A319B165"/>
<reference evidence="2" key="1">
    <citation type="submission" date="2016-12" db="EMBL/GenBank/DDBJ databases">
        <title>The genomes of Aspergillus section Nigri reveals drivers in fungal speciation.</title>
        <authorList>
            <consortium name="DOE Joint Genome Institute"/>
            <person name="Vesth T.C."/>
            <person name="Nybo J."/>
            <person name="Theobald S."/>
            <person name="Brandl J."/>
            <person name="Frisvad J.C."/>
            <person name="Nielsen K.F."/>
            <person name="Lyhne E.K."/>
            <person name="Kogle M.E."/>
            <person name="Kuo A."/>
            <person name="Riley R."/>
            <person name="Clum A."/>
            <person name="Nolan M."/>
            <person name="Lipzen A."/>
            <person name="Salamov A."/>
            <person name="Henrissat B."/>
            <person name="Wiebenga A."/>
            <person name="De Vries R.P."/>
            <person name="Grigoriev I.V."/>
            <person name="Mortensen U.H."/>
            <person name="Andersen M.R."/>
            <person name="Baker S.E."/>
        </authorList>
    </citation>
    <scope>NUCLEOTIDE SEQUENCE [LARGE SCALE GENOMIC DNA]</scope>
    <source>
        <strain evidence="2">CBS 113365</strain>
    </source>
</reference>
<feature type="region of interest" description="Disordered" evidence="1">
    <location>
        <begin position="112"/>
        <end position="134"/>
    </location>
</feature>
<organism evidence="2 3">
    <name type="scientific">Aspergillus vadensis (strain CBS 113365 / IMI 142717 / IBT 24658)</name>
    <dbReference type="NCBI Taxonomy" id="1448311"/>
    <lineage>
        <taxon>Eukaryota</taxon>
        <taxon>Fungi</taxon>
        <taxon>Dikarya</taxon>
        <taxon>Ascomycota</taxon>
        <taxon>Pezizomycotina</taxon>
        <taxon>Eurotiomycetes</taxon>
        <taxon>Eurotiomycetidae</taxon>
        <taxon>Eurotiales</taxon>
        <taxon>Aspergillaceae</taxon>
        <taxon>Aspergillus</taxon>
        <taxon>Aspergillus subgen. Circumdati</taxon>
    </lineage>
</organism>
<feature type="compositionally biased region" description="Polar residues" evidence="1">
    <location>
        <begin position="1"/>
        <end position="13"/>
    </location>
</feature>